<sequence>MLTIVGKAGHEKGIIMTEQNLPDDELEVVEENDVLLDETPGAASSLELDPVTSGEPDSYPGAAENNPDRWQEDPLLQDEVSGEEEDFLSDQTLRDDMAATRDGAGNEQVPAVTPTMGEAVADVDFGEDPTGREADASDDQENFGGSPLSEFEPDDLER</sequence>
<dbReference type="EMBL" id="CAQI01000041">
    <property type="protein sequence ID" value="CCQ45912.1"/>
    <property type="molecule type" value="Genomic_DNA"/>
</dbReference>
<keyword evidence="3" id="KW-1185">Reference proteome</keyword>
<evidence type="ECO:0000313" key="2">
    <source>
        <dbReference type="EMBL" id="CCQ45912.1"/>
    </source>
</evidence>
<reference evidence="3" key="1">
    <citation type="journal article" date="2014" name="Genome Announc.">
        <title>Genome Sequence of Arthrobacter siccitolerans 4J27, a Xeroprotectant-Producing Desiccation-Tolerant Microorganism.</title>
        <authorList>
            <person name="Manzanera M."/>
            <person name="Santa-Cruz-Calvo L."/>
            <person name="Vilchez J.I."/>
            <person name="Garcia-Fontana C."/>
            <person name="Silva-Castro G.A."/>
            <person name="Calvo C."/>
            <person name="Gonzalez-Lopez J."/>
        </authorList>
    </citation>
    <scope>NUCLEOTIDE SEQUENCE [LARGE SCALE GENOMIC DNA]</scope>
    <source>
        <strain evidence="3">4J27</strain>
    </source>
</reference>
<organism evidence="2 3">
    <name type="scientific">Pseudarthrobacter siccitolerans</name>
    <dbReference type="NCBI Taxonomy" id="861266"/>
    <lineage>
        <taxon>Bacteria</taxon>
        <taxon>Bacillati</taxon>
        <taxon>Actinomycetota</taxon>
        <taxon>Actinomycetes</taxon>
        <taxon>Micrococcales</taxon>
        <taxon>Micrococcaceae</taxon>
        <taxon>Pseudarthrobacter</taxon>
    </lineage>
</organism>
<gene>
    <name evidence="2" type="ORF">ARTSIC4J27_1872</name>
</gene>
<dbReference type="Proteomes" id="UP000035722">
    <property type="component" value="Unassembled WGS sequence"/>
</dbReference>
<proteinExistence type="predicted"/>
<accession>A0A024H223</accession>
<protein>
    <submittedName>
        <fullName evidence="2">Uncharacterized protein</fullName>
    </submittedName>
</protein>
<evidence type="ECO:0000256" key="1">
    <source>
        <dbReference type="SAM" id="MobiDB-lite"/>
    </source>
</evidence>
<name>A0A024H223_9MICC</name>
<evidence type="ECO:0000313" key="3">
    <source>
        <dbReference type="Proteomes" id="UP000035722"/>
    </source>
</evidence>
<feature type="region of interest" description="Disordered" evidence="1">
    <location>
        <begin position="38"/>
        <end position="158"/>
    </location>
</feature>
<comment type="caution">
    <text evidence="2">The sequence shown here is derived from an EMBL/GenBank/DDBJ whole genome shotgun (WGS) entry which is preliminary data.</text>
</comment>
<dbReference type="AlphaFoldDB" id="A0A024H223"/>